<accession>A0ABQ8HSL7</accession>
<sequence>MEVQSICVGFSVPKFKSSNHHPFYHQTVSASHIELRGQGVRFRNACKSHILPDMKYKLEGSLLRSLKRGAIACASNSNSGATLGYSGRGNSGVPGVSYNGVEPFRGKSGSVSFYGLTHQLMEEGKLMSAPFPEGKGSLFWVLAPVALISSLILPQFFLGNMIETLIKNETHLEIVTSLSFESMFYVGLATFLFVTDRVQRPYLQFSPKRWGLITGLRGYLTSAFFTMGLKVVAPLFAVYVTWPMLGLPALVAVLPFLVGCAAQLAFETHVDKRGSSCWPLVTIIFEVYRLYQLTKAAHFIERLMFSLKDVPRSPELMEKGTAMISMVVTFQVLGVVCLWSLLTFLLRLFPSRPVAENY</sequence>
<dbReference type="PANTHER" id="PTHR33918:SF4">
    <property type="entry name" value="ABC-2 TYPE TRANSPORTER DOMAIN-CONTAINING PROTEIN"/>
    <property type="match status" value="1"/>
</dbReference>
<feature type="transmembrane region" description="Helical" evidence="1">
    <location>
        <begin position="245"/>
        <end position="266"/>
    </location>
</feature>
<comment type="caution">
    <text evidence="2">The sequence shown here is derived from an EMBL/GenBank/DDBJ whole genome shotgun (WGS) entry which is preliminary data.</text>
</comment>
<keyword evidence="1" id="KW-0472">Membrane</keyword>
<keyword evidence="1" id="KW-0812">Transmembrane</keyword>
<feature type="transmembrane region" description="Helical" evidence="1">
    <location>
        <begin position="178"/>
        <end position="195"/>
    </location>
</feature>
<feature type="transmembrane region" description="Helical" evidence="1">
    <location>
        <begin position="216"/>
        <end position="239"/>
    </location>
</feature>
<evidence type="ECO:0000256" key="1">
    <source>
        <dbReference type="SAM" id="Phobius"/>
    </source>
</evidence>
<feature type="transmembrane region" description="Helical" evidence="1">
    <location>
        <begin position="137"/>
        <end position="158"/>
    </location>
</feature>
<keyword evidence="1" id="KW-1133">Transmembrane helix</keyword>
<keyword evidence="3" id="KW-1185">Reference proteome</keyword>
<name>A0ABQ8HSL7_9ROSI</name>
<dbReference type="EMBL" id="JAFEMO010000007">
    <property type="protein sequence ID" value="KAH7567332.1"/>
    <property type="molecule type" value="Genomic_DNA"/>
</dbReference>
<evidence type="ECO:0000313" key="3">
    <source>
        <dbReference type="Proteomes" id="UP000827721"/>
    </source>
</evidence>
<proteinExistence type="predicted"/>
<organism evidence="2 3">
    <name type="scientific">Xanthoceras sorbifolium</name>
    <dbReference type="NCBI Taxonomy" id="99658"/>
    <lineage>
        <taxon>Eukaryota</taxon>
        <taxon>Viridiplantae</taxon>
        <taxon>Streptophyta</taxon>
        <taxon>Embryophyta</taxon>
        <taxon>Tracheophyta</taxon>
        <taxon>Spermatophyta</taxon>
        <taxon>Magnoliopsida</taxon>
        <taxon>eudicotyledons</taxon>
        <taxon>Gunneridae</taxon>
        <taxon>Pentapetalae</taxon>
        <taxon>rosids</taxon>
        <taxon>malvids</taxon>
        <taxon>Sapindales</taxon>
        <taxon>Sapindaceae</taxon>
        <taxon>Xanthoceroideae</taxon>
        <taxon>Xanthoceras</taxon>
    </lineage>
</organism>
<gene>
    <name evidence="2" type="ORF">JRO89_XS07G0053600</name>
</gene>
<dbReference type="Proteomes" id="UP000827721">
    <property type="component" value="Unassembled WGS sequence"/>
</dbReference>
<dbReference type="PANTHER" id="PTHR33918">
    <property type="entry name" value="OS01G0704200 PROTEIN"/>
    <property type="match status" value="1"/>
</dbReference>
<reference evidence="2 3" key="1">
    <citation type="submission" date="2021-02" db="EMBL/GenBank/DDBJ databases">
        <title>Plant Genome Project.</title>
        <authorList>
            <person name="Zhang R.-G."/>
        </authorList>
    </citation>
    <scope>NUCLEOTIDE SEQUENCE [LARGE SCALE GENOMIC DNA]</scope>
    <source>
        <tissue evidence="2">Leaves</tissue>
    </source>
</reference>
<evidence type="ECO:0000313" key="2">
    <source>
        <dbReference type="EMBL" id="KAH7567332.1"/>
    </source>
</evidence>
<feature type="transmembrane region" description="Helical" evidence="1">
    <location>
        <begin position="322"/>
        <end position="349"/>
    </location>
</feature>
<protein>
    <submittedName>
        <fullName evidence="2">Uncharacterized protein</fullName>
    </submittedName>
</protein>